<organism evidence="2 3">
    <name type="scientific">Brevibacterium aurantiacum</name>
    <dbReference type="NCBI Taxonomy" id="273384"/>
    <lineage>
        <taxon>Bacteria</taxon>
        <taxon>Bacillati</taxon>
        <taxon>Actinomycetota</taxon>
        <taxon>Actinomycetes</taxon>
        <taxon>Micrococcales</taxon>
        <taxon>Brevibacteriaceae</taxon>
        <taxon>Brevibacterium</taxon>
    </lineage>
</organism>
<dbReference type="Pfam" id="PF13471">
    <property type="entry name" value="Transglut_core3"/>
    <property type="match status" value="1"/>
</dbReference>
<gene>
    <name evidence="2" type="ORF">CIK79_00240</name>
</gene>
<feature type="domain" description="Microcin J25-processing protein McjB C-terminal" evidence="1">
    <location>
        <begin position="19"/>
        <end position="121"/>
    </location>
</feature>
<evidence type="ECO:0000259" key="1">
    <source>
        <dbReference type="Pfam" id="PF13471"/>
    </source>
</evidence>
<dbReference type="AlphaFoldDB" id="A0A2A3WZL1"/>
<dbReference type="EMBL" id="NRGX01000001">
    <property type="protein sequence ID" value="PCC16868.1"/>
    <property type="molecule type" value="Genomic_DNA"/>
</dbReference>
<dbReference type="NCBIfam" id="NF033537">
    <property type="entry name" value="lasso_biosyn_B2"/>
    <property type="match status" value="1"/>
</dbReference>
<sequence length="140" mass="15324">MVVPRPSFNGGIIRRVRTLVTIGSAKLLATRRPATIEKILRRVAVRCRPATAESSLSLRRDVEALSVTCAGEGCLPRSIAICLLSAQAGLRWPTWKTGVTLEPFRAHAWVECGDKPIGEPKDFRAGDYLVTIEIGAGRDW</sequence>
<proteinExistence type="predicted"/>
<dbReference type="RefSeq" id="WP_096157120.1">
    <property type="nucleotide sequence ID" value="NZ_NRGX01000001.1"/>
</dbReference>
<dbReference type="Proteomes" id="UP000218377">
    <property type="component" value="Unassembled WGS sequence"/>
</dbReference>
<dbReference type="InterPro" id="IPR053521">
    <property type="entry name" value="McjB-like"/>
</dbReference>
<reference evidence="2 3" key="1">
    <citation type="journal article" date="2017" name="Elife">
        <title>Extensive horizontal gene transfer in cheese-associated bacteria.</title>
        <authorList>
            <person name="Bonham K.S."/>
            <person name="Wolfe B.E."/>
            <person name="Dutton R.J."/>
        </authorList>
    </citation>
    <scope>NUCLEOTIDE SEQUENCE [LARGE SCALE GENOMIC DNA]</scope>
    <source>
        <strain evidence="2 3">JB5</strain>
    </source>
</reference>
<evidence type="ECO:0000313" key="3">
    <source>
        <dbReference type="Proteomes" id="UP000218377"/>
    </source>
</evidence>
<dbReference type="InterPro" id="IPR032708">
    <property type="entry name" value="McjB_C"/>
</dbReference>
<accession>A0A2A3WZL1</accession>
<comment type="caution">
    <text evidence="2">The sequence shown here is derived from an EMBL/GenBank/DDBJ whole genome shotgun (WGS) entry which is preliminary data.</text>
</comment>
<protein>
    <recommendedName>
        <fullName evidence="1">Microcin J25-processing protein McjB C-terminal domain-containing protein</fullName>
    </recommendedName>
</protein>
<evidence type="ECO:0000313" key="2">
    <source>
        <dbReference type="EMBL" id="PCC16868.1"/>
    </source>
</evidence>
<name>A0A2A3WZL1_BREAU</name>